<dbReference type="SUPFAM" id="SSF159234">
    <property type="entry name" value="FomD-like"/>
    <property type="match status" value="1"/>
</dbReference>
<dbReference type="PANTHER" id="PTHR41271:SF1">
    <property type="entry name" value="DUF402 DOMAIN-CONTAINING PROTEIN"/>
    <property type="match status" value="1"/>
</dbReference>
<dbReference type="InterPro" id="IPR035930">
    <property type="entry name" value="FomD-like_sf"/>
</dbReference>
<dbReference type="AlphaFoldDB" id="L0A2C6"/>
<feature type="domain" description="DUF402" evidence="1">
    <location>
        <begin position="54"/>
        <end position="167"/>
    </location>
</feature>
<dbReference type="KEGG" id="dpd:Deipe_2588"/>
<reference evidence="3" key="1">
    <citation type="submission" date="2012-03" db="EMBL/GenBank/DDBJ databases">
        <title>Complete sequence of chromosome of Deinococcus peraridilitoris DSM 19664.</title>
        <authorList>
            <person name="Lucas S."/>
            <person name="Copeland A."/>
            <person name="Lapidus A."/>
            <person name="Glavina del Rio T."/>
            <person name="Dalin E."/>
            <person name="Tice H."/>
            <person name="Bruce D."/>
            <person name="Goodwin L."/>
            <person name="Pitluck S."/>
            <person name="Peters L."/>
            <person name="Mikhailova N."/>
            <person name="Lu M."/>
            <person name="Kyrpides N."/>
            <person name="Mavromatis K."/>
            <person name="Ivanova N."/>
            <person name="Brettin T."/>
            <person name="Detter J.C."/>
            <person name="Han C."/>
            <person name="Larimer F."/>
            <person name="Land M."/>
            <person name="Hauser L."/>
            <person name="Markowitz V."/>
            <person name="Cheng J.-F."/>
            <person name="Hugenholtz P."/>
            <person name="Woyke T."/>
            <person name="Wu D."/>
            <person name="Pukall R."/>
            <person name="Steenblock K."/>
            <person name="Brambilla E."/>
            <person name="Klenk H.-P."/>
            <person name="Eisen J.A."/>
        </authorList>
    </citation>
    <scope>NUCLEOTIDE SEQUENCE [LARGE SCALE GENOMIC DNA]</scope>
    <source>
        <strain evidence="3">DSM 19664 / LMG 22246 / CIP 109416 / KR-200</strain>
    </source>
</reference>
<sequence length="191" mass="21563">MPRKRFDKRDWHRVPAGGTQLVRDTPRGLLVDYTAGRVTLPLTVPFRERRLTILDDHYRWVFLLPHASGPAVRHALTLQCDAQGRVVQVYVDVIGDGGRDEDGLPWTLDLYLDVIAVVDDEGRVLDAEIIDADDLAKAVRDGRLDEATASRAWVEARRIHAELLAGQFELLAWLLVQLREGNASERLVELP</sequence>
<dbReference type="HOGENOM" id="CLU_098301_2_0_0"/>
<dbReference type="PANTHER" id="PTHR41271">
    <property type="entry name" value="DUF402 DOMAIN-CONTAINING PROTEIN"/>
    <property type="match status" value="1"/>
</dbReference>
<gene>
    <name evidence="2" type="ordered locus">Deipe_2588</name>
</gene>
<accession>L0A2C6</accession>
<evidence type="ECO:0000259" key="1">
    <source>
        <dbReference type="Pfam" id="PF04167"/>
    </source>
</evidence>
<keyword evidence="3" id="KW-1185">Reference proteome</keyword>
<protein>
    <recommendedName>
        <fullName evidence="1">DUF402 domain-containing protein</fullName>
    </recommendedName>
</protein>
<evidence type="ECO:0000313" key="3">
    <source>
        <dbReference type="Proteomes" id="UP000010467"/>
    </source>
</evidence>
<organism evidence="2 3">
    <name type="scientific">Deinococcus peraridilitoris (strain DSM 19664 / LMG 22246 / CIP 109416 / KR-200)</name>
    <dbReference type="NCBI Taxonomy" id="937777"/>
    <lineage>
        <taxon>Bacteria</taxon>
        <taxon>Thermotogati</taxon>
        <taxon>Deinococcota</taxon>
        <taxon>Deinococci</taxon>
        <taxon>Deinococcales</taxon>
        <taxon>Deinococcaceae</taxon>
        <taxon>Deinococcus</taxon>
    </lineage>
</organism>
<dbReference type="eggNOG" id="COG2306">
    <property type="taxonomic scope" value="Bacteria"/>
</dbReference>
<dbReference type="Proteomes" id="UP000010467">
    <property type="component" value="Chromosome"/>
</dbReference>
<dbReference type="EMBL" id="CP003382">
    <property type="protein sequence ID" value="AFZ68053.1"/>
    <property type="molecule type" value="Genomic_DNA"/>
</dbReference>
<dbReference type="RefSeq" id="WP_015236355.1">
    <property type="nucleotide sequence ID" value="NC_019793.1"/>
</dbReference>
<dbReference type="OrthoDB" id="2002222at2"/>
<dbReference type="STRING" id="937777.Deipe_2588"/>
<dbReference type="Pfam" id="PF04167">
    <property type="entry name" value="DUF402"/>
    <property type="match status" value="1"/>
</dbReference>
<evidence type="ECO:0000313" key="2">
    <source>
        <dbReference type="EMBL" id="AFZ68053.1"/>
    </source>
</evidence>
<proteinExistence type="predicted"/>
<dbReference type="PATRIC" id="fig|937777.3.peg.2596"/>
<dbReference type="Gene3D" id="2.40.380.10">
    <property type="entry name" value="FomD-like"/>
    <property type="match status" value="1"/>
</dbReference>
<name>L0A2C6_DEIPD</name>
<dbReference type="InterPro" id="IPR007295">
    <property type="entry name" value="DUF402"/>
</dbReference>